<dbReference type="Proteomes" id="UP000176405">
    <property type="component" value="Unassembled WGS sequence"/>
</dbReference>
<name>A0A1F5K1Z1_9BACT</name>
<evidence type="ECO:0000313" key="2">
    <source>
        <dbReference type="Proteomes" id="UP000176405"/>
    </source>
</evidence>
<dbReference type="EMBL" id="MFDH01000032">
    <property type="protein sequence ID" value="OGE34800.1"/>
    <property type="molecule type" value="Genomic_DNA"/>
</dbReference>
<reference evidence="1 2" key="1">
    <citation type="journal article" date="2016" name="Nat. Commun.">
        <title>Thousands of microbial genomes shed light on interconnected biogeochemical processes in an aquifer system.</title>
        <authorList>
            <person name="Anantharaman K."/>
            <person name="Brown C.T."/>
            <person name="Hug L.A."/>
            <person name="Sharon I."/>
            <person name="Castelle C.J."/>
            <person name="Probst A.J."/>
            <person name="Thomas B.C."/>
            <person name="Singh A."/>
            <person name="Wilkins M.J."/>
            <person name="Karaoz U."/>
            <person name="Brodie E.L."/>
            <person name="Williams K.H."/>
            <person name="Hubbard S.S."/>
            <person name="Banfield J.F."/>
        </authorList>
    </citation>
    <scope>NUCLEOTIDE SEQUENCE [LARGE SCALE GENOMIC DNA]</scope>
</reference>
<evidence type="ECO:0000313" key="1">
    <source>
        <dbReference type="EMBL" id="OGE34800.1"/>
    </source>
</evidence>
<accession>A0A1F5K1Z1</accession>
<gene>
    <name evidence="1" type="ORF">A3E45_02385</name>
</gene>
<protein>
    <submittedName>
        <fullName evidence="1">Uncharacterized protein</fullName>
    </submittedName>
</protein>
<sequence>MEIKVEQSTLDETKQIVEQEIAEYLKKHPGYGKYGYLNNFDAYLQNRPGTAIDYRGHMLCDEYKGKTHRQLLLAEQGISDPEKIGFSKRYLGITGEDFVADIDKAMNVCGITLDQVMKLHDELVKLAGTEAYGKATEDLSNAVLPVYVYMRALGYNKYPELTS</sequence>
<comment type="caution">
    <text evidence="1">The sequence shown here is derived from an EMBL/GenBank/DDBJ whole genome shotgun (WGS) entry which is preliminary data.</text>
</comment>
<dbReference type="STRING" id="1797780.A3E45_02385"/>
<organism evidence="1 2">
    <name type="scientific">Candidatus Daviesbacteria bacterium RIFCSPHIGHO2_12_FULL_43_11</name>
    <dbReference type="NCBI Taxonomy" id="1797780"/>
    <lineage>
        <taxon>Bacteria</taxon>
        <taxon>Candidatus Daviesiibacteriota</taxon>
    </lineage>
</organism>
<proteinExistence type="predicted"/>
<dbReference type="AlphaFoldDB" id="A0A1F5K1Z1"/>